<evidence type="ECO:0000313" key="1">
    <source>
        <dbReference type="EMBL" id="KAL3532281.1"/>
    </source>
</evidence>
<dbReference type="Proteomes" id="UP001630127">
    <property type="component" value="Unassembled WGS sequence"/>
</dbReference>
<dbReference type="InterPro" id="IPR011989">
    <property type="entry name" value="ARM-like"/>
</dbReference>
<comment type="caution">
    <text evidence="1">The sequence shown here is derived from an EMBL/GenBank/DDBJ whole genome shotgun (WGS) entry which is preliminary data.</text>
</comment>
<sequence>MDDEGATETKATFHNHQNQVLKVLQALKEASHHLQTNPADSSSTSSIKALLELEFVSESILSSDSHLKTLSSHLSQLKNLISSQENSKPSKHGIVSFLTNRVRAHEISRVASLIESEIQAWIDRETIISLSKMLEEWSNSSRDEEGLLTQLSQFRDRLARGFDIDLQEMLLKSRLLQGLESLLCNSNVSKGVREMAACSIKELVLFNKDVFVGEVLVGETIKSLVSMESLCSLEVTKSLIKAIKSPLVDELESFGGILKIVSTLDSVDLATKIMALDCLMEMGYYGRKEAIEAMLNAGIIKKLVHLQRSEFGKEEKSDDSFGGEEMKSLEILSHPFANCVAKFAVQLEVGEGLRQREKRAFKQEILNRIREASVSDAEAATIIAEVLWGSSP</sequence>
<protein>
    <recommendedName>
        <fullName evidence="3">ARM repeat superfamily protein</fullName>
    </recommendedName>
</protein>
<evidence type="ECO:0008006" key="3">
    <source>
        <dbReference type="Google" id="ProtNLM"/>
    </source>
</evidence>
<dbReference type="PANTHER" id="PTHR35834:SF2">
    <property type="entry name" value="ATAXIN-10 DOMAIN-CONTAINING PROTEIN"/>
    <property type="match status" value="1"/>
</dbReference>
<keyword evidence="2" id="KW-1185">Reference proteome</keyword>
<dbReference type="InterPro" id="IPR016024">
    <property type="entry name" value="ARM-type_fold"/>
</dbReference>
<evidence type="ECO:0000313" key="2">
    <source>
        <dbReference type="Proteomes" id="UP001630127"/>
    </source>
</evidence>
<proteinExistence type="predicted"/>
<organism evidence="1 2">
    <name type="scientific">Cinchona calisaya</name>
    <dbReference type="NCBI Taxonomy" id="153742"/>
    <lineage>
        <taxon>Eukaryota</taxon>
        <taxon>Viridiplantae</taxon>
        <taxon>Streptophyta</taxon>
        <taxon>Embryophyta</taxon>
        <taxon>Tracheophyta</taxon>
        <taxon>Spermatophyta</taxon>
        <taxon>Magnoliopsida</taxon>
        <taxon>eudicotyledons</taxon>
        <taxon>Gunneridae</taxon>
        <taxon>Pentapetalae</taxon>
        <taxon>asterids</taxon>
        <taxon>lamiids</taxon>
        <taxon>Gentianales</taxon>
        <taxon>Rubiaceae</taxon>
        <taxon>Cinchonoideae</taxon>
        <taxon>Cinchoneae</taxon>
        <taxon>Cinchona</taxon>
    </lineage>
</organism>
<dbReference type="PANTHER" id="PTHR35834">
    <property type="entry name" value="ARMADILLO-TYPE FOLD PROTEIN-RELATED"/>
    <property type="match status" value="1"/>
</dbReference>
<dbReference type="Gene3D" id="1.25.10.10">
    <property type="entry name" value="Leucine-rich Repeat Variant"/>
    <property type="match status" value="1"/>
</dbReference>
<dbReference type="AlphaFoldDB" id="A0ABD3AMG5"/>
<dbReference type="SUPFAM" id="SSF48371">
    <property type="entry name" value="ARM repeat"/>
    <property type="match status" value="1"/>
</dbReference>
<name>A0ABD3AMG5_9GENT</name>
<dbReference type="EMBL" id="JBJUIK010000003">
    <property type="protein sequence ID" value="KAL3532281.1"/>
    <property type="molecule type" value="Genomic_DNA"/>
</dbReference>
<reference evidence="1 2" key="1">
    <citation type="submission" date="2024-11" db="EMBL/GenBank/DDBJ databases">
        <title>A near-complete genome assembly of Cinchona calisaya.</title>
        <authorList>
            <person name="Lian D.C."/>
            <person name="Zhao X.W."/>
            <person name="Wei L."/>
        </authorList>
    </citation>
    <scope>NUCLEOTIDE SEQUENCE [LARGE SCALE GENOMIC DNA]</scope>
    <source>
        <tissue evidence="1">Nenye</tissue>
    </source>
</reference>
<accession>A0ABD3AMG5</accession>
<gene>
    <name evidence="1" type="ORF">ACH5RR_005802</name>
</gene>